<feature type="transmembrane region" description="Helical" evidence="7">
    <location>
        <begin position="43"/>
        <end position="67"/>
    </location>
</feature>
<feature type="transmembrane region" description="Helical" evidence="7">
    <location>
        <begin position="79"/>
        <end position="99"/>
    </location>
</feature>
<feature type="transmembrane region" description="Helical" evidence="7">
    <location>
        <begin position="111"/>
        <end position="132"/>
    </location>
</feature>
<dbReference type="AlphaFoldDB" id="A0A015ULS6"/>
<dbReference type="EMBL" id="JGCY01000259">
    <property type="protein sequence ID" value="EXY74868.1"/>
    <property type="molecule type" value="Genomic_DNA"/>
</dbReference>
<dbReference type="CDD" id="cd13127">
    <property type="entry name" value="MATE_tuaB_like"/>
    <property type="match status" value="1"/>
</dbReference>
<dbReference type="PATRIC" id="fig|1339315.3.peg.2104"/>
<feature type="transmembrane region" description="Helical" evidence="7">
    <location>
        <begin position="170"/>
        <end position="190"/>
    </location>
</feature>
<dbReference type="PANTHER" id="PTHR30250">
    <property type="entry name" value="PST FAMILY PREDICTED COLANIC ACID TRANSPORTER"/>
    <property type="match status" value="1"/>
</dbReference>
<evidence type="ECO:0000313" key="8">
    <source>
        <dbReference type="EMBL" id="EXY74868.1"/>
    </source>
</evidence>
<gene>
    <name evidence="8" type="ORF">M124_1324</name>
</gene>
<comment type="subcellular location">
    <subcellularLocation>
        <location evidence="1">Cell membrane</location>
        <topology evidence="1">Multi-pass membrane protein</topology>
    </subcellularLocation>
</comment>
<evidence type="ECO:0000256" key="3">
    <source>
        <dbReference type="ARBA" id="ARBA00022475"/>
    </source>
</evidence>
<evidence type="ECO:0000256" key="2">
    <source>
        <dbReference type="ARBA" id="ARBA00007430"/>
    </source>
</evidence>
<reference evidence="8 9" key="1">
    <citation type="submission" date="2014-02" db="EMBL/GenBank/DDBJ databases">
        <authorList>
            <person name="Sears C."/>
            <person name="Carroll K."/>
            <person name="Sack B.R."/>
            <person name="Qadri F."/>
            <person name="Myers L.L."/>
            <person name="Chung G.-T."/>
            <person name="Escheverria P."/>
            <person name="Fraser C.M."/>
            <person name="Sadzewicz L."/>
            <person name="Shefchek K.A."/>
            <person name="Tallon L."/>
            <person name="Das S.P."/>
            <person name="Daugherty S."/>
            <person name="Mongodin E.F."/>
        </authorList>
    </citation>
    <scope>NUCLEOTIDE SEQUENCE [LARGE SCALE GENOMIC DNA]</scope>
    <source>
        <strain evidence="9">3988T(B)14</strain>
    </source>
</reference>
<proteinExistence type="inferred from homology"/>
<feature type="transmembrane region" description="Helical" evidence="7">
    <location>
        <begin position="438"/>
        <end position="460"/>
    </location>
</feature>
<name>A0A015ULS6_BACFG</name>
<dbReference type="Pfam" id="PF13440">
    <property type="entry name" value="Polysacc_synt_3"/>
    <property type="match status" value="1"/>
</dbReference>
<dbReference type="Proteomes" id="UP000020529">
    <property type="component" value="Unassembled WGS sequence"/>
</dbReference>
<dbReference type="GO" id="GO:0005886">
    <property type="term" value="C:plasma membrane"/>
    <property type="evidence" value="ECO:0007669"/>
    <property type="project" value="UniProtKB-SubCell"/>
</dbReference>
<keyword evidence="5 7" id="KW-1133">Transmembrane helix</keyword>
<keyword evidence="4 7" id="KW-0812">Transmembrane</keyword>
<evidence type="ECO:0000256" key="1">
    <source>
        <dbReference type="ARBA" id="ARBA00004651"/>
    </source>
</evidence>
<protein>
    <submittedName>
        <fullName evidence="8">Polysaccharide biosynthesis family protein</fullName>
    </submittedName>
</protein>
<accession>A0A015ULS6</accession>
<feature type="transmembrane region" description="Helical" evidence="7">
    <location>
        <begin position="381"/>
        <end position="402"/>
    </location>
</feature>
<keyword evidence="6 7" id="KW-0472">Membrane</keyword>
<feature type="transmembrane region" description="Helical" evidence="7">
    <location>
        <begin position="144"/>
        <end position="164"/>
    </location>
</feature>
<organism evidence="8 9">
    <name type="scientific">Bacteroides fragilis str. 3988T(B)14</name>
    <dbReference type="NCBI Taxonomy" id="1339315"/>
    <lineage>
        <taxon>Bacteria</taxon>
        <taxon>Pseudomonadati</taxon>
        <taxon>Bacteroidota</taxon>
        <taxon>Bacteroidia</taxon>
        <taxon>Bacteroidales</taxon>
        <taxon>Bacteroidaceae</taxon>
        <taxon>Bacteroides</taxon>
    </lineage>
</organism>
<comment type="similarity">
    <text evidence="2">Belongs to the polysaccharide synthase family.</text>
</comment>
<dbReference type="PANTHER" id="PTHR30250:SF10">
    <property type="entry name" value="LIPOPOLYSACCHARIDE BIOSYNTHESIS PROTEIN WZXC"/>
    <property type="match status" value="1"/>
</dbReference>
<keyword evidence="3" id="KW-1003">Cell membrane</keyword>
<dbReference type="InterPro" id="IPR050833">
    <property type="entry name" value="Poly_Biosynth_Transport"/>
</dbReference>
<feature type="transmembrane region" description="Helical" evidence="7">
    <location>
        <begin position="414"/>
        <end position="432"/>
    </location>
</feature>
<evidence type="ECO:0000256" key="5">
    <source>
        <dbReference type="ARBA" id="ARBA00022989"/>
    </source>
</evidence>
<evidence type="ECO:0000313" key="9">
    <source>
        <dbReference type="Proteomes" id="UP000020529"/>
    </source>
</evidence>
<evidence type="ECO:0000256" key="4">
    <source>
        <dbReference type="ARBA" id="ARBA00022692"/>
    </source>
</evidence>
<feature type="transmembrane region" description="Helical" evidence="7">
    <location>
        <begin position="287"/>
        <end position="305"/>
    </location>
</feature>
<feature type="transmembrane region" description="Helical" evidence="7">
    <location>
        <begin position="355"/>
        <end position="375"/>
    </location>
</feature>
<dbReference type="RefSeq" id="WP_005795234.1">
    <property type="nucleotide sequence ID" value="NZ_JGCY01000259.1"/>
</dbReference>
<evidence type="ECO:0000256" key="7">
    <source>
        <dbReference type="SAM" id="Phobius"/>
    </source>
</evidence>
<comment type="caution">
    <text evidence="8">The sequence shown here is derived from an EMBL/GenBank/DDBJ whole genome shotgun (WGS) entry which is preliminary data.</text>
</comment>
<feature type="transmembrane region" description="Helical" evidence="7">
    <location>
        <begin position="317"/>
        <end position="334"/>
    </location>
</feature>
<sequence length="475" mass="52881">MAKANGIIGSLLWKSGERIMVQGIGLLVQIILARLLMPEDFASLAIITAIVNYLGIFVQCGLSAAVVQKKDLSEIDVSTLTTLSLLVALILYVGLFLMAPVINSWYNMEELVWPIRVMGIALFLYSFNSIQSGLLQRKMMFQTMFVRSLLATPISAVIGITMAYLGCGVWALICYVLSNILAIVIFMNMLPEIRLKLGFSKQSAKALYSFSLKILGTNLVSAGGDTIRTMTIGKVYKLATLAYYDRAYTYSGLVTQVVNTSISSVLLPVFSRSQDDKSHIKEMARRSVSMSAFVMIPVLLLVALVSKPLILIVLTDKWLPCAPFLSLFCLLRIPGIITSVDKQVYLSLWKSQIGLYYEMILLAINLLSLVLMIPYGVFAIAIGYVVVEFAGNFMLCVISDKVYNYSLIERTKDLIKPVFSSIIMLACGYLLSLIELPLWMTLICQVLVCSVIYLFMQYILRDSSLAFIINKFKKK</sequence>
<evidence type="ECO:0000256" key="6">
    <source>
        <dbReference type="ARBA" id="ARBA00023136"/>
    </source>
</evidence>